<evidence type="ECO:0000313" key="2">
    <source>
        <dbReference type="Proteomes" id="UP001150531"/>
    </source>
</evidence>
<reference evidence="1" key="1">
    <citation type="submission" date="2022-05" db="EMBL/GenBank/DDBJ databases">
        <title>Novel Pseudomonas spp. Isolated from a Rainbow Trout Aquaculture Facility.</title>
        <authorList>
            <person name="Testerman T."/>
            <person name="Graf J."/>
        </authorList>
    </citation>
    <scope>NUCLEOTIDE SEQUENCE</scope>
    <source>
        <strain evidence="1">ID386</strain>
    </source>
</reference>
<gene>
    <name evidence="1" type="ORF">M5G18_24610</name>
</gene>
<dbReference type="EMBL" id="JAMDGS010000016">
    <property type="protein sequence ID" value="MDD1127795.1"/>
    <property type="molecule type" value="Genomic_DNA"/>
</dbReference>
<evidence type="ECO:0000313" key="1">
    <source>
        <dbReference type="EMBL" id="MDD1127795.1"/>
    </source>
</evidence>
<proteinExistence type="predicted"/>
<protein>
    <submittedName>
        <fullName evidence="1">Uncharacterized protein</fullName>
    </submittedName>
</protein>
<dbReference type="Proteomes" id="UP001150531">
    <property type="component" value="Unassembled WGS sequence"/>
</dbReference>
<dbReference type="RefSeq" id="WP_273898280.1">
    <property type="nucleotide sequence ID" value="NZ_JAMDGS010000016.1"/>
</dbReference>
<keyword evidence="2" id="KW-1185">Reference proteome</keyword>
<sequence>MQLDIYRDQALEKLLIVERGTNINQLTGLRLGFLNGLDRPNQIDSEFDKLPTRIKLDEVLQAVKQHGFFASTHVTRAREIDLSN</sequence>
<organism evidence="1 2">
    <name type="scientific">Pseudomonas aphyarum</name>
    <dbReference type="NCBI Taxonomy" id="2942629"/>
    <lineage>
        <taxon>Bacteria</taxon>
        <taxon>Pseudomonadati</taxon>
        <taxon>Pseudomonadota</taxon>
        <taxon>Gammaproteobacteria</taxon>
        <taxon>Pseudomonadales</taxon>
        <taxon>Pseudomonadaceae</taxon>
        <taxon>Pseudomonas</taxon>
    </lineage>
</organism>
<accession>A0ABT5PV66</accession>
<name>A0ABT5PV66_9PSED</name>
<comment type="caution">
    <text evidence="1">The sequence shown here is derived from an EMBL/GenBank/DDBJ whole genome shotgun (WGS) entry which is preliminary data.</text>
</comment>